<feature type="compositionally biased region" description="Pro residues" evidence="1">
    <location>
        <begin position="217"/>
        <end position="233"/>
    </location>
</feature>
<protein>
    <submittedName>
        <fullName evidence="2">Uncharacterized protein</fullName>
    </submittedName>
</protein>
<proteinExistence type="predicted"/>
<gene>
    <name evidence="2" type="ORF">NBM05_11535</name>
</gene>
<reference evidence="2" key="1">
    <citation type="submission" date="2022-06" db="EMBL/GenBank/DDBJ databases">
        <title>Rothia sp. isolated from sandalwood seedling.</title>
        <authorList>
            <person name="Tuikhar N."/>
            <person name="Kirdat K."/>
            <person name="Thorat V."/>
            <person name="Swetha P."/>
            <person name="Padma S."/>
            <person name="Sundararaj R."/>
            <person name="Yadav A."/>
        </authorList>
    </citation>
    <scope>NUCLEOTIDE SEQUENCE</scope>
    <source>
        <strain evidence="2">AR01</strain>
    </source>
</reference>
<feature type="compositionally biased region" description="Pro residues" evidence="1">
    <location>
        <begin position="185"/>
        <end position="210"/>
    </location>
</feature>
<organism evidence="2 3">
    <name type="scientific">Rothia santali</name>
    <dbReference type="NCBI Taxonomy" id="2949643"/>
    <lineage>
        <taxon>Bacteria</taxon>
        <taxon>Bacillati</taxon>
        <taxon>Actinomycetota</taxon>
        <taxon>Actinomycetes</taxon>
        <taxon>Micrococcales</taxon>
        <taxon>Micrococcaceae</taxon>
        <taxon>Rothia</taxon>
    </lineage>
</organism>
<name>A0A9X2HJ24_9MICC</name>
<comment type="caution">
    <text evidence="2">The sequence shown here is derived from an EMBL/GenBank/DDBJ whole genome shotgun (WGS) entry which is preliminary data.</text>
</comment>
<dbReference type="Proteomes" id="UP001139502">
    <property type="component" value="Unassembled WGS sequence"/>
</dbReference>
<accession>A0A9X2HJ24</accession>
<evidence type="ECO:0000313" key="2">
    <source>
        <dbReference type="EMBL" id="MCP3426616.1"/>
    </source>
</evidence>
<evidence type="ECO:0000256" key="1">
    <source>
        <dbReference type="SAM" id="MobiDB-lite"/>
    </source>
</evidence>
<dbReference type="EMBL" id="JANAFB010000031">
    <property type="protein sequence ID" value="MCP3426616.1"/>
    <property type="molecule type" value="Genomic_DNA"/>
</dbReference>
<dbReference type="RefSeq" id="WP_254167515.1">
    <property type="nucleotide sequence ID" value="NZ_JANAFB010000031.1"/>
</dbReference>
<evidence type="ECO:0000313" key="3">
    <source>
        <dbReference type="Proteomes" id="UP001139502"/>
    </source>
</evidence>
<feature type="region of interest" description="Disordered" evidence="1">
    <location>
        <begin position="138"/>
        <end position="233"/>
    </location>
</feature>
<dbReference type="Gene3D" id="3.20.20.140">
    <property type="entry name" value="Metal-dependent hydrolases"/>
    <property type="match status" value="1"/>
</dbReference>
<dbReference type="AlphaFoldDB" id="A0A9X2HJ24"/>
<keyword evidence="3" id="KW-1185">Reference proteome</keyword>
<sequence length="233" mass="24009">MIDPAAPRTPPPLGTRPRLTAAEIARAVAAGQGRFVLLLGPESDVGRLAAARRPRLARAALADWKRLIGPERIRIHLVTHLTRPGEPRSTAHAARMLGLAEAAGVGAVLSNAARYATEDQAVTADLLDAARGLTSLVGPGTASDVPPGLDPGASPAERGSWVRPAAPHLQPNGQGWLKDPRACGPSPPRSPPPRAPAPARPASSPTPPRSPSAAAWTPPPTSASAPPWSPRPT</sequence>